<sequence>MIVDQFLRVSTAQAVTTTAVSTDTVDLSVARDIGAGNDVYMYFTIPTAFTGGTSIQFQAICADNAALSTNATVIGSSAVIPLASLTAGARFAIRINPQVASQGRRYLGANYVVVGTMTAGNVTADIADDIADNKTYASGFSVT</sequence>
<organism evidence="1">
    <name type="scientific">uncultured Caudovirales phage</name>
    <dbReference type="NCBI Taxonomy" id="2100421"/>
    <lineage>
        <taxon>Viruses</taxon>
        <taxon>Duplodnaviria</taxon>
        <taxon>Heunggongvirae</taxon>
        <taxon>Uroviricota</taxon>
        <taxon>Caudoviricetes</taxon>
        <taxon>Peduoviridae</taxon>
        <taxon>Maltschvirus</taxon>
        <taxon>Maltschvirus maltsch</taxon>
    </lineage>
</organism>
<protein>
    <submittedName>
        <fullName evidence="1">Uncharacterized protein</fullName>
    </submittedName>
</protein>
<dbReference type="Pfam" id="PF21190">
    <property type="entry name" value="Bbp16"/>
    <property type="match status" value="1"/>
</dbReference>
<evidence type="ECO:0000313" key="1">
    <source>
        <dbReference type="EMBL" id="CAB4124496.1"/>
    </source>
</evidence>
<gene>
    <name evidence="1" type="ORF">UFOVP65_8</name>
</gene>
<name>A0A6J5KTE3_9CAUD</name>
<dbReference type="EMBL" id="LR796179">
    <property type="protein sequence ID" value="CAB4124496.1"/>
    <property type="molecule type" value="Genomic_DNA"/>
</dbReference>
<accession>A0A6J5KTE3</accession>
<reference evidence="1" key="1">
    <citation type="submission" date="2020-04" db="EMBL/GenBank/DDBJ databases">
        <authorList>
            <person name="Chiriac C."/>
            <person name="Salcher M."/>
            <person name="Ghai R."/>
            <person name="Kavagutti S V."/>
        </authorList>
    </citation>
    <scope>NUCLEOTIDE SEQUENCE</scope>
</reference>
<dbReference type="InterPro" id="IPR048922">
    <property type="entry name" value="Bbp16"/>
</dbReference>
<proteinExistence type="predicted"/>
<dbReference type="Gene3D" id="2.60.120.1110">
    <property type="match status" value="1"/>
</dbReference>